<dbReference type="InterPro" id="IPR049254">
    <property type="entry name" value="Phage_tail_terminator"/>
</dbReference>
<dbReference type="PATRIC" id="fig|1496.854.peg.1756"/>
<dbReference type="RefSeq" id="WP_015981498.1">
    <property type="nucleotide sequence ID" value="NZ_BINC01000025.1"/>
</dbReference>
<dbReference type="AlphaFoldDB" id="A0A069A038"/>
<sequence>MLSYKDILYSFTKELGNNFNEDIFVEGYNIQDNKKSCFFVQILPEVAQTATKKTDIKSFLVDIKYLPDWKKKKTDLFDILNKLENIFTRNIKVKDRYLTFSKKNGSIEKDEIGNYVQFLISINYHEQIYFEEEKHELMEELNMRFKGRSD</sequence>
<dbReference type="EMBL" id="DAEQIJ010000033">
    <property type="protein sequence ID" value="HBH2622004.1"/>
    <property type="molecule type" value="Genomic_DNA"/>
</dbReference>
<name>A0A069A038_CLODI</name>
<dbReference type="Pfam" id="PF20765">
    <property type="entry name" value="Phage_tail_terminator_8"/>
    <property type="match status" value="1"/>
</dbReference>
<proteinExistence type="predicted"/>
<evidence type="ECO:0008006" key="3">
    <source>
        <dbReference type="Google" id="ProtNLM"/>
    </source>
</evidence>
<organism evidence="1">
    <name type="scientific">Clostridioides difficile</name>
    <name type="common">Peptoclostridium difficile</name>
    <dbReference type="NCBI Taxonomy" id="1496"/>
    <lineage>
        <taxon>Bacteria</taxon>
        <taxon>Bacillati</taxon>
        <taxon>Bacillota</taxon>
        <taxon>Clostridia</taxon>
        <taxon>Peptostreptococcales</taxon>
        <taxon>Peptostreptococcaceae</taxon>
        <taxon>Clostridioides</taxon>
    </lineage>
</organism>
<reference evidence="1" key="1">
    <citation type="submission" date="2014-07" db="EMBL/GenBank/DDBJ databases">
        <authorList>
            <person name="Monot Marc"/>
        </authorList>
    </citation>
    <scope>NUCLEOTIDE SEQUENCE</scope>
    <source>
        <strain evidence="1">7032994</strain>
    </source>
</reference>
<evidence type="ECO:0000313" key="2">
    <source>
        <dbReference type="EMBL" id="HBH2622004.1"/>
    </source>
</evidence>
<reference evidence="2" key="3">
    <citation type="submission" date="2021-06" db="EMBL/GenBank/DDBJ databases">
        <authorList>
            <consortium name="NCBI Pathogen Detection Project"/>
        </authorList>
    </citation>
    <scope>NUCLEOTIDE SEQUENCE</scope>
    <source>
        <strain evidence="2">Clostridioides</strain>
    </source>
</reference>
<gene>
    <name evidence="1" type="ORF">BN1097_1070018</name>
    <name evidence="2" type="ORF">KRQ00_003824</name>
</gene>
<dbReference type="EMBL" id="LK932311">
    <property type="protein sequence ID" value="CDS82768.1"/>
    <property type="molecule type" value="Genomic_DNA"/>
</dbReference>
<accession>A0A069A038</accession>
<dbReference type="Proteomes" id="UP000879542">
    <property type="component" value="Unassembled WGS sequence"/>
</dbReference>
<reference evidence="2" key="2">
    <citation type="journal article" date="2018" name="Genome Biol.">
        <title>SKESA: strategic k-mer extension for scrupulous assemblies.</title>
        <authorList>
            <person name="Souvorov A."/>
            <person name="Agarwala R."/>
            <person name="Lipman D.J."/>
        </authorList>
    </citation>
    <scope>NUCLEOTIDE SEQUENCE</scope>
    <source>
        <strain evidence="2">Clostridioides</strain>
    </source>
</reference>
<protein>
    <recommendedName>
        <fullName evidence="3">Phage protein</fullName>
    </recommendedName>
</protein>
<evidence type="ECO:0000313" key="1">
    <source>
        <dbReference type="EMBL" id="CDS82768.1"/>
    </source>
</evidence>